<organism evidence="1 2">
    <name type="scientific">Oryza meyeriana var. granulata</name>
    <dbReference type="NCBI Taxonomy" id="110450"/>
    <lineage>
        <taxon>Eukaryota</taxon>
        <taxon>Viridiplantae</taxon>
        <taxon>Streptophyta</taxon>
        <taxon>Embryophyta</taxon>
        <taxon>Tracheophyta</taxon>
        <taxon>Spermatophyta</taxon>
        <taxon>Magnoliopsida</taxon>
        <taxon>Liliopsida</taxon>
        <taxon>Poales</taxon>
        <taxon>Poaceae</taxon>
        <taxon>BOP clade</taxon>
        <taxon>Oryzoideae</taxon>
        <taxon>Oryzeae</taxon>
        <taxon>Oryzinae</taxon>
        <taxon>Oryza</taxon>
        <taxon>Oryza meyeriana</taxon>
    </lineage>
</organism>
<name>A0A6G1DX38_9ORYZ</name>
<accession>A0A6G1DX38</accession>
<reference evidence="1 2" key="1">
    <citation type="submission" date="2019-11" db="EMBL/GenBank/DDBJ databases">
        <title>Whole genome sequence of Oryza granulata.</title>
        <authorList>
            <person name="Li W."/>
        </authorList>
    </citation>
    <scope>NUCLEOTIDE SEQUENCE [LARGE SCALE GENOMIC DNA]</scope>
    <source>
        <strain evidence="2">cv. Menghai</strain>
        <tissue evidence="1">Leaf</tissue>
    </source>
</reference>
<dbReference type="Proteomes" id="UP000479710">
    <property type="component" value="Unassembled WGS sequence"/>
</dbReference>
<sequence>MLVGVEAASADNDFTAASPYHIIHVEPNSIYKSDLGLAVAMASATSGAGGRWPEAGIPLG</sequence>
<comment type="caution">
    <text evidence="1">The sequence shown here is derived from an EMBL/GenBank/DDBJ whole genome shotgun (WGS) entry which is preliminary data.</text>
</comment>
<evidence type="ECO:0000313" key="2">
    <source>
        <dbReference type="Proteomes" id="UP000479710"/>
    </source>
</evidence>
<proteinExistence type="predicted"/>
<evidence type="ECO:0000313" key="1">
    <source>
        <dbReference type="EMBL" id="KAF0917059.1"/>
    </source>
</evidence>
<dbReference type="AlphaFoldDB" id="A0A6G1DX38"/>
<gene>
    <name evidence="1" type="ORF">E2562_016356</name>
</gene>
<dbReference type="EMBL" id="SPHZ02000005">
    <property type="protein sequence ID" value="KAF0917059.1"/>
    <property type="molecule type" value="Genomic_DNA"/>
</dbReference>
<keyword evidence="2" id="KW-1185">Reference proteome</keyword>
<protein>
    <submittedName>
        <fullName evidence="1">Uncharacterized protein</fullName>
    </submittedName>
</protein>